<feature type="domain" description="Heterokaryon incompatibility" evidence="1">
    <location>
        <begin position="41"/>
        <end position="170"/>
    </location>
</feature>
<name>A0ABR0FE89_9PEZI</name>
<proteinExistence type="predicted"/>
<dbReference type="PANTHER" id="PTHR10622:SF10">
    <property type="entry name" value="HET DOMAIN-CONTAINING PROTEIN"/>
    <property type="match status" value="1"/>
</dbReference>
<dbReference type="EMBL" id="JAFFGZ010000007">
    <property type="protein sequence ID" value="KAK4642285.1"/>
    <property type="molecule type" value="Genomic_DNA"/>
</dbReference>
<dbReference type="Pfam" id="PF06985">
    <property type="entry name" value="HET"/>
    <property type="match status" value="1"/>
</dbReference>
<comment type="caution">
    <text evidence="2">The sequence shown here is derived from an EMBL/GenBank/DDBJ whole genome shotgun (WGS) entry which is preliminary data.</text>
</comment>
<evidence type="ECO:0000259" key="1">
    <source>
        <dbReference type="Pfam" id="PF06985"/>
    </source>
</evidence>
<dbReference type="RefSeq" id="XP_062731261.1">
    <property type="nucleotide sequence ID" value="XM_062879874.1"/>
</dbReference>
<dbReference type="Proteomes" id="UP001322138">
    <property type="component" value="Unassembled WGS sequence"/>
</dbReference>
<gene>
    <name evidence="2" type="ORF">QC761_506490</name>
</gene>
<dbReference type="PANTHER" id="PTHR10622">
    <property type="entry name" value="HET DOMAIN-CONTAINING PROTEIN"/>
    <property type="match status" value="1"/>
</dbReference>
<reference evidence="2 3" key="1">
    <citation type="journal article" date="2023" name="bioRxiv">
        <title>High-quality genome assemblies of four members of thePodospora anserinaspecies complex.</title>
        <authorList>
            <person name="Ament-Velasquez S.L."/>
            <person name="Vogan A.A."/>
            <person name="Wallerman O."/>
            <person name="Hartmann F."/>
            <person name="Gautier V."/>
            <person name="Silar P."/>
            <person name="Giraud T."/>
            <person name="Johannesson H."/>
        </authorList>
    </citation>
    <scope>NUCLEOTIDE SEQUENCE [LARGE SCALE GENOMIC DNA]</scope>
    <source>
        <strain evidence="2 3">CBS 112042</strain>
    </source>
</reference>
<keyword evidence="3" id="KW-1185">Reference proteome</keyword>
<evidence type="ECO:0000313" key="3">
    <source>
        <dbReference type="Proteomes" id="UP001322138"/>
    </source>
</evidence>
<evidence type="ECO:0000313" key="2">
    <source>
        <dbReference type="EMBL" id="KAK4642285.1"/>
    </source>
</evidence>
<accession>A0ABR0FE89</accession>
<sequence>MSSEFPSTKIPPFLDSKMRLLHTTELKLYSFNEVGKDVPTYAILSHTWGKEEVTFQDIHCNPDVASMAGYQKITASCRIARREGYQFVWIDTCCIDKSSSAELSEAINSMYRWYQHSAMCFAFLEDVVYPYTHSYCVTKKRVREPDPPVETFEESFGNSRWFTRGWTLQELIAPPNLRFHDCNWRLIDTKDGLYSLISKITGIDEDVLARPGELQNASVAQRMYWASRRETTRSEDLAYCLMGIFGIAMPLLYGEGGTKAFLRLQQEILNSTDDHSIFLWTLPPHEVVHNELRGLLAESPSWFSHARRISQSQHSHEDDCSTLSRITNRGLFLELPAVDLDKDGVGDVLLLPSCDIEPGIPSAIIVRKIDGTVNDEYARILVGVPMAIKSRRIAIWEDTVVDEVTHATVRMYSRLLIERRSIYKKSLYVSQRPQPQPWRVQGYWFTIWNEPSVFRIVAGCENLSIGYVYHQPVVVSQRSALPASQWKHDRQTYSIFIDINHLYRHRNVGDHQRVISLAALDMEVWVKLKRFPTIGSPFSSGEADVGAGRILQLRLILGADFNYHNGLSLIPTITPAWSLELTNNQLRQEGPHVALIEPNSKEVSLRPVGLEELVAYAEIKREERDLRMWYVVSFGIKQAGHA</sequence>
<dbReference type="InterPro" id="IPR010730">
    <property type="entry name" value="HET"/>
</dbReference>
<organism evidence="2 3">
    <name type="scientific">Podospora bellae-mahoneyi</name>
    <dbReference type="NCBI Taxonomy" id="2093777"/>
    <lineage>
        <taxon>Eukaryota</taxon>
        <taxon>Fungi</taxon>
        <taxon>Dikarya</taxon>
        <taxon>Ascomycota</taxon>
        <taxon>Pezizomycotina</taxon>
        <taxon>Sordariomycetes</taxon>
        <taxon>Sordariomycetidae</taxon>
        <taxon>Sordariales</taxon>
        <taxon>Podosporaceae</taxon>
        <taxon>Podospora</taxon>
    </lineage>
</organism>
<protein>
    <recommendedName>
        <fullName evidence="1">Heterokaryon incompatibility domain-containing protein</fullName>
    </recommendedName>
</protein>
<dbReference type="GeneID" id="87899356"/>